<evidence type="ECO:0000313" key="1">
    <source>
        <dbReference type="EMBL" id="RCW41670.1"/>
    </source>
</evidence>
<protein>
    <submittedName>
        <fullName evidence="1">Uncharacterized protein</fullName>
    </submittedName>
</protein>
<reference evidence="1 2" key="1">
    <citation type="submission" date="2018-07" db="EMBL/GenBank/DDBJ databases">
        <title>Genomic Encyclopedia of Type Strains, Phase III (KMG-III): the genomes of soil and plant-associated and newly described type strains.</title>
        <authorList>
            <person name="Whitman W."/>
        </authorList>
    </citation>
    <scope>NUCLEOTIDE SEQUENCE [LARGE SCALE GENOMIC DNA]</scope>
    <source>
        <strain evidence="1 2">CECT 7506</strain>
    </source>
</reference>
<dbReference type="Proteomes" id="UP000252415">
    <property type="component" value="Unassembled WGS sequence"/>
</dbReference>
<proteinExistence type="predicted"/>
<keyword evidence="2" id="KW-1185">Reference proteome</keyword>
<name>A0A368VPC6_9BACL</name>
<evidence type="ECO:0000313" key="2">
    <source>
        <dbReference type="Proteomes" id="UP000252415"/>
    </source>
</evidence>
<accession>A0A368VPC6</accession>
<gene>
    <name evidence="1" type="ORF">DFP97_122106</name>
</gene>
<comment type="caution">
    <text evidence="1">The sequence shown here is derived from an EMBL/GenBank/DDBJ whole genome shotgun (WGS) entry which is preliminary data.</text>
</comment>
<dbReference type="EMBL" id="QPJD01000022">
    <property type="protein sequence ID" value="RCW41670.1"/>
    <property type="molecule type" value="Genomic_DNA"/>
</dbReference>
<dbReference type="AlphaFoldDB" id="A0A368VPC6"/>
<organism evidence="1 2">
    <name type="scientific">Paenibacillus prosopidis</name>
    <dbReference type="NCBI Taxonomy" id="630520"/>
    <lineage>
        <taxon>Bacteria</taxon>
        <taxon>Bacillati</taxon>
        <taxon>Bacillota</taxon>
        <taxon>Bacilli</taxon>
        <taxon>Bacillales</taxon>
        <taxon>Paenibacillaceae</taxon>
        <taxon>Paenibacillus</taxon>
    </lineage>
</organism>
<sequence length="45" mass="5713">MLVVFDYDKHYQKLIDRFNFGRIRPEKMDRLINTLDDWHWNQKSE</sequence>